<comment type="caution">
    <text evidence="1">The sequence shown here is derived from an EMBL/GenBank/DDBJ whole genome shotgun (WGS) entry which is preliminary data.</text>
</comment>
<evidence type="ECO:0000313" key="1">
    <source>
        <dbReference type="EMBL" id="CAG8755962.1"/>
    </source>
</evidence>
<proteinExistence type="predicted"/>
<evidence type="ECO:0000313" key="2">
    <source>
        <dbReference type="Proteomes" id="UP000789525"/>
    </source>
</evidence>
<organism evidence="1 2">
    <name type="scientific">Acaulospora colombiana</name>
    <dbReference type="NCBI Taxonomy" id="27376"/>
    <lineage>
        <taxon>Eukaryota</taxon>
        <taxon>Fungi</taxon>
        <taxon>Fungi incertae sedis</taxon>
        <taxon>Mucoromycota</taxon>
        <taxon>Glomeromycotina</taxon>
        <taxon>Glomeromycetes</taxon>
        <taxon>Diversisporales</taxon>
        <taxon>Acaulosporaceae</taxon>
        <taxon>Acaulospora</taxon>
    </lineage>
</organism>
<gene>
    <name evidence="1" type="ORF">ACOLOM_LOCUS12954</name>
</gene>
<feature type="non-terminal residue" evidence="1">
    <location>
        <position position="1"/>
    </location>
</feature>
<dbReference type="EMBL" id="CAJVPT010055903">
    <property type="protein sequence ID" value="CAG8755962.1"/>
    <property type="molecule type" value="Genomic_DNA"/>
</dbReference>
<feature type="non-terminal residue" evidence="1">
    <location>
        <position position="91"/>
    </location>
</feature>
<accession>A0ACA9QNT8</accession>
<reference evidence="1" key="1">
    <citation type="submission" date="2021-06" db="EMBL/GenBank/DDBJ databases">
        <authorList>
            <person name="Kallberg Y."/>
            <person name="Tangrot J."/>
            <person name="Rosling A."/>
        </authorList>
    </citation>
    <scope>NUCLEOTIDE SEQUENCE</scope>
    <source>
        <strain evidence="1">CL356</strain>
    </source>
</reference>
<protein>
    <submittedName>
        <fullName evidence="1">5819_t:CDS:1</fullName>
    </submittedName>
</protein>
<sequence length="91" mass="10319">KEVSVLSSSESEIGSEFFEALKHLQQIHRDCESLLITENQRAGSRDARSASDFKTCAESIEATPSSVSVYIILYNRCFFKYSSSNLKYLDR</sequence>
<dbReference type="Proteomes" id="UP000789525">
    <property type="component" value="Unassembled WGS sequence"/>
</dbReference>
<name>A0ACA9QNT8_9GLOM</name>
<keyword evidence="2" id="KW-1185">Reference proteome</keyword>